<reference evidence="3" key="1">
    <citation type="submission" date="2021-08" db="EMBL/GenBank/DDBJ databases">
        <authorList>
            <person name="Misof B."/>
            <person name="Oliver O."/>
            <person name="Podsiadlowski L."/>
            <person name="Donath A."/>
            <person name="Peters R."/>
            <person name="Mayer C."/>
            <person name="Rust J."/>
            <person name="Gunkel S."/>
            <person name="Lesny P."/>
            <person name="Martin S."/>
            <person name="Oeyen J.P."/>
            <person name="Petersen M."/>
            <person name="Panagiotis P."/>
            <person name="Wilbrandt J."/>
            <person name="Tanja T."/>
        </authorList>
    </citation>
    <scope>NUCLEOTIDE SEQUENCE</scope>
    <source>
        <strain evidence="3">GBR_01_08_01A</strain>
        <tissue evidence="3">Thorax + abdomen</tissue>
    </source>
</reference>
<feature type="compositionally biased region" description="Basic and acidic residues" evidence="2">
    <location>
        <begin position="1"/>
        <end position="10"/>
    </location>
</feature>
<protein>
    <recommendedName>
        <fullName evidence="5">ATR-interacting protein mus304</fullName>
    </recommendedName>
</protein>
<reference evidence="3" key="2">
    <citation type="journal article" date="2023" name="Commun. Biol.">
        <title>Intrasexual cuticular hydrocarbon dimorphism in a wasp sheds light on hydrocarbon biosynthesis genes in Hymenoptera.</title>
        <authorList>
            <person name="Moris V.C."/>
            <person name="Podsiadlowski L."/>
            <person name="Martin S."/>
            <person name="Oeyen J.P."/>
            <person name="Donath A."/>
            <person name="Petersen M."/>
            <person name="Wilbrandt J."/>
            <person name="Misof B."/>
            <person name="Liedtke D."/>
            <person name="Thamm M."/>
            <person name="Scheiner R."/>
            <person name="Schmitt T."/>
            <person name="Niehuis O."/>
        </authorList>
    </citation>
    <scope>NUCLEOTIDE SEQUENCE</scope>
    <source>
        <strain evidence="3">GBR_01_08_01A</strain>
    </source>
</reference>
<dbReference type="AlphaFoldDB" id="A0AAD9RUI7"/>
<sequence>MFKRTDKDNNHSAVPSKRPKLDESKRTSHFGSKSKNDSSSKQNVRSEDVWGDDFAEEEIEEMDFVASQASLRDDNIFIAPKTKNSPLITKESCHFPSTSKKISYSSNMQNTVSQLEIITQDNYTNFERKLLHKQNYNSTFQLRKDITVSDNVEHTDLEKELDKLKTEKTKLLNDFIMKDGETVFLRNQLQQTQVRADNDKLEKMRLLEEQANRHRAEINQICKEKEDLKTQLDLQALEIEKLLERCKLLESGHIKLIEPHTANIMSPSTTRRSNIMNRSICATKSVRGKDINVQANIYNKSNYYLKTLPVYYPLLKIPLQIFGPASSEKSLVEIQITEKTGKRNLPILQEEKTFRIFENPDLVKPIVTMIDNRKLSLEFVLPDLAVIERKVNSELNSDTCIPIINKVVSAARELLLNATVVLQTIFEAMRNDDIRDMNDLYFSDIYRAPIFYTKSTCDANAWYENERAIEARRMIGILSCIASESYYLCNYITGKTPLLTDKDTSYKKYLQYMVRYNSWAKKGQDYEMLEMILQFVTLVGLVRRSHQFSGLISAITELLCNVETKVGYCQSGIDFVFKIFKELVFSRPLSLCYVPLTKMMMTFAKYTTFLQKLRTDPHTMAVSSWKGALHFTPDACLLQILITQIENFHYDLISTINITYALISFVQIALHTNALLLRTENSKSCNCCMKLLRFMIKMLCRSSEVSLDKLQTENDLYMLSNDLSLININCNLMKRFYKQCTHCIELKKYGIKEYMEQMHPKDRTNKNYWISIKRKQLLTMKEGIKFLRHLATCDPDFIIRLSDIEDSFHLFMNNIGNFDNVTLHENEREALNLIKSTFVFDKTLLSESQASENNANLSQLSIAINFKKKHSNFISQKMQKNNSSKENYRNIFIAYKSLFSSKSGSRNY</sequence>
<proteinExistence type="predicted"/>
<organism evidence="3 4">
    <name type="scientific">Odynerus spinipes</name>
    <dbReference type="NCBI Taxonomy" id="1348599"/>
    <lineage>
        <taxon>Eukaryota</taxon>
        <taxon>Metazoa</taxon>
        <taxon>Ecdysozoa</taxon>
        <taxon>Arthropoda</taxon>
        <taxon>Hexapoda</taxon>
        <taxon>Insecta</taxon>
        <taxon>Pterygota</taxon>
        <taxon>Neoptera</taxon>
        <taxon>Endopterygota</taxon>
        <taxon>Hymenoptera</taxon>
        <taxon>Apocrita</taxon>
        <taxon>Aculeata</taxon>
        <taxon>Vespoidea</taxon>
        <taxon>Vespidae</taxon>
        <taxon>Eumeninae</taxon>
        <taxon>Odynerus</taxon>
    </lineage>
</organism>
<gene>
    <name evidence="3" type="ORF">KPH14_010152</name>
</gene>
<evidence type="ECO:0000256" key="1">
    <source>
        <dbReference type="SAM" id="Coils"/>
    </source>
</evidence>
<evidence type="ECO:0000313" key="3">
    <source>
        <dbReference type="EMBL" id="KAK2585501.1"/>
    </source>
</evidence>
<evidence type="ECO:0000256" key="2">
    <source>
        <dbReference type="SAM" id="MobiDB-lite"/>
    </source>
</evidence>
<comment type="caution">
    <text evidence="3">The sequence shown here is derived from an EMBL/GenBank/DDBJ whole genome shotgun (WGS) entry which is preliminary data.</text>
</comment>
<dbReference type="Proteomes" id="UP001258017">
    <property type="component" value="Unassembled WGS sequence"/>
</dbReference>
<dbReference type="EMBL" id="JAIFRP010000021">
    <property type="protein sequence ID" value="KAK2585501.1"/>
    <property type="molecule type" value="Genomic_DNA"/>
</dbReference>
<feature type="region of interest" description="Disordered" evidence="2">
    <location>
        <begin position="1"/>
        <end position="48"/>
    </location>
</feature>
<keyword evidence="4" id="KW-1185">Reference proteome</keyword>
<accession>A0AAD9RUI7</accession>
<evidence type="ECO:0000313" key="4">
    <source>
        <dbReference type="Proteomes" id="UP001258017"/>
    </source>
</evidence>
<feature type="compositionally biased region" description="Basic and acidic residues" evidence="2">
    <location>
        <begin position="34"/>
        <end position="48"/>
    </location>
</feature>
<evidence type="ECO:0008006" key="5">
    <source>
        <dbReference type="Google" id="ProtNLM"/>
    </source>
</evidence>
<keyword evidence="1" id="KW-0175">Coiled coil</keyword>
<name>A0AAD9RUI7_9HYME</name>
<feature type="coiled-coil region" evidence="1">
    <location>
        <begin position="204"/>
        <end position="245"/>
    </location>
</feature>